<keyword evidence="2" id="KW-0479">Metal-binding</keyword>
<keyword evidence="3" id="KW-0547">Nucleotide-binding</keyword>
<evidence type="ECO:0000256" key="1">
    <source>
        <dbReference type="ARBA" id="ARBA00008438"/>
    </source>
</evidence>
<evidence type="ECO:0000256" key="2">
    <source>
        <dbReference type="ARBA" id="ARBA00022723"/>
    </source>
</evidence>
<dbReference type="SMART" id="SM00487">
    <property type="entry name" value="DEXDc"/>
    <property type="match status" value="1"/>
</dbReference>
<name>A0ABQ9MBQ6_HEVBR</name>
<dbReference type="Gene3D" id="3.30.40.10">
    <property type="entry name" value="Zinc/RING finger domain, C3HC4 (zinc finger)"/>
    <property type="match status" value="1"/>
</dbReference>
<dbReference type="PROSITE" id="PS50089">
    <property type="entry name" value="ZF_RING_2"/>
    <property type="match status" value="1"/>
</dbReference>
<protein>
    <recommendedName>
        <fullName evidence="16">DNA repair protein RAD16</fullName>
    </recommendedName>
</protein>
<proteinExistence type="inferred from homology"/>
<organism evidence="14 15">
    <name type="scientific">Hevea brasiliensis</name>
    <name type="common">Para rubber tree</name>
    <name type="synonym">Siphonia brasiliensis</name>
    <dbReference type="NCBI Taxonomy" id="3981"/>
    <lineage>
        <taxon>Eukaryota</taxon>
        <taxon>Viridiplantae</taxon>
        <taxon>Streptophyta</taxon>
        <taxon>Embryophyta</taxon>
        <taxon>Tracheophyta</taxon>
        <taxon>Spermatophyta</taxon>
        <taxon>Magnoliopsida</taxon>
        <taxon>eudicotyledons</taxon>
        <taxon>Gunneridae</taxon>
        <taxon>Pentapetalae</taxon>
        <taxon>rosids</taxon>
        <taxon>fabids</taxon>
        <taxon>Malpighiales</taxon>
        <taxon>Euphorbiaceae</taxon>
        <taxon>Crotonoideae</taxon>
        <taxon>Micrandreae</taxon>
        <taxon>Hevea</taxon>
    </lineage>
</organism>
<keyword evidence="5" id="KW-0378">Hydrolase</keyword>
<dbReference type="PANTHER" id="PTHR45626">
    <property type="entry name" value="TRANSCRIPTION TERMINATION FACTOR 2-RELATED"/>
    <property type="match status" value="1"/>
</dbReference>
<feature type="domain" description="Helicase C-terminal" evidence="13">
    <location>
        <begin position="755"/>
        <end position="919"/>
    </location>
</feature>
<dbReference type="SUPFAM" id="SSF52540">
    <property type="entry name" value="P-loop containing nucleoside triphosphate hydrolases"/>
    <property type="match status" value="2"/>
</dbReference>
<feature type="compositionally biased region" description="Basic and acidic residues" evidence="10">
    <location>
        <begin position="394"/>
        <end position="404"/>
    </location>
</feature>
<dbReference type="CDD" id="cd18793">
    <property type="entry name" value="SF2_C_SNF"/>
    <property type="match status" value="1"/>
</dbReference>
<keyword evidence="7" id="KW-0862">Zinc</keyword>
<dbReference type="Pfam" id="PF00271">
    <property type="entry name" value="Helicase_C"/>
    <property type="match status" value="1"/>
</dbReference>
<evidence type="ECO:0000256" key="5">
    <source>
        <dbReference type="ARBA" id="ARBA00022801"/>
    </source>
</evidence>
<evidence type="ECO:0000259" key="13">
    <source>
        <dbReference type="PROSITE" id="PS51194"/>
    </source>
</evidence>
<evidence type="ECO:0000313" key="15">
    <source>
        <dbReference type="Proteomes" id="UP001174677"/>
    </source>
</evidence>
<dbReference type="Proteomes" id="UP001174677">
    <property type="component" value="Chromosome 7"/>
</dbReference>
<evidence type="ECO:0000256" key="9">
    <source>
        <dbReference type="PROSITE-ProRule" id="PRU00175"/>
    </source>
</evidence>
<dbReference type="InterPro" id="IPR017907">
    <property type="entry name" value="Znf_RING_CS"/>
</dbReference>
<evidence type="ECO:0000256" key="6">
    <source>
        <dbReference type="ARBA" id="ARBA00022806"/>
    </source>
</evidence>
<comment type="caution">
    <text evidence="14">The sequence shown here is derived from an EMBL/GenBank/DDBJ whole genome shotgun (WGS) entry which is preliminary data.</text>
</comment>
<evidence type="ECO:0008006" key="16">
    <source>
        <dbReference type="Google" id="ProtNLM"/>
    </source>
</evidence>
<keyword evidence="4 9" id="KW-0863">Zinc-finger</keyword>
<dbReference type="Pfam" id="PF00176">
    <property type="entry name" value="SNF2-rel_dom"/>
    <property type="match status" value="1"/>
</dbReference>
<dbReference type="PANTHER" id="PTHR45626:SF12">
    <property type="entry name" value="DNA REPAIR PROTEIN RAD16"/>
    <property type="match status" value="1"/>
</dbReference>
<dbReference type="InterPro" id="IPR049730">
    <property type="entry name" value="SNF2/RAD54-like_C"/>
</dbReference>
<evidence type="ECO:0000256" key="10">
    <source>
        <dbReference type="SAM" id="MobiDB-lite"/>
    </source>
</evidence>
<dbReference type="InterPro" id="IPR027370">
    <property type="entry name" value="Znf-RING_euk"/>
</dbReference>
<keyword evidence="15" id="KW-1185">Reference proteome</keyword>
<evidence type="ECO:0000256" key="8">
    <source>
        <dbReference type="ARBA" id="ARBA00022840"/>
    </source>
</evidence>
<dbReference type="PROSITE" id="PS51194">
    <property type="entry name" value="HELICASE_CTER"/>
    <property type="match status" value="1"/>
</dbReference>
<dbReference type="InterPro" id="IPR001841">
    <property type="entry name" value="Znf_RING"/>
</dbReference>
<dbReference type="PROSITE" id="PS00518">
    <property type="entry name" value="ZF_RING_1"/>
    <property type="match status" value="1"/>
</dbReference>
<reference evidence="14" key="1">
    <citation type="journal article" date="2023" name="Plant Biotechnol. J.">
        <title>Chromosome-level wild Hevea brasiliensis genome provides new tools for genomic-assisted breeding and valuable loci to elevate rubber yield.</title>
        <authorList>
            <person name="Cheng H."/>
            <person name="Song X."/>
            <person name="Hu Y."/>
            <person name="Wu T."/>
            <person name="Yang Q."/>
            <person name="An Z."/>
            <person name="Feng S."/>
            <person name="Deng Z."/>
            <person name="Wu W."/>
            <person name="Zeng X."/>
            <person name="Tu M."/>
            <person name="Wang X."/>
            <person name="Huang H."/>
        </authorList>
    </citation>
    <scope>NUCLEOTIDE SEQUENCE</scope>
    <source>
        <strain evidence="14">MT/VB/25A 57/8</strain>
    </source>
</reference>
<feature type="domain" description="Helicase ATP-binding" evidence="12">
    <location>
        <begin position="215"/>
        <end position="504"/>
    </location>
</feature>
<gene>
    <name evidence="14" type="ORF">P3X46_012158</name>
</gene>
<evidence type="ECO:0000256" key="3">
    <source>
        <dbReference type="ARBA" id="ARBA00022741"/>
    </source>
</evidence>
<keyword evidence="8" id="KW-0067">ATP-binding</keyword>
<evidence type="ECO:0000313" key="14">
    <source>
        <dbReference type="EMBL" id="KAJ9176892.1"/>
    </source>
</evidence>
<dbReference type="SMART" id="SM00184">
    <property type="entry name" value="RING"/>
    <property type="match status" value="1"/>
</dbReference>
<feature type="region of interest" description="Disordered" evidence="10">
    <location>
        <begin position="373"/>
        <end position="404"/>
    </location>
</feature>
<dbReference type="CDD" id="cd18008">
    <property type="entry name" value="DEXDc_SHPRH-like"/>
    <property type="match status" value="1"/>
</dbReference>
<dbReference type="InterPro" id="IPR038718">
    <property type="entry name" value="SNF2-like_sf"/>
</dbReference>
<dbReference type="InterPro" id="IPR000330">
    <property type="entry name" value="SNF2_N"/>
</dbReference>
<dbReference type="InterPro" id="IPR013083">
    <property type="entry name" value="Znf_RING/FYVE/PHD"/>
</dbReference>
<feature type="domain" description="RING-type" evidence="11">
    <location>
        <begin position="675"/>
        <end position="715"/>
    </location>
</feature>
<dbReference type="EMBL" id="JARPOI010000007">
    <property type="protein sequence ID" value="KAJ9176892.1"/>
    <property type="molecule type" value="Genomic_DNA"/>
</dbReference>
<dbReference type="PROSITE" id="PS51192">
    <property type="entry name" value="HELICASE_ATP_BIND_1"/>
    <property type="match status" value="1"/>
</dbReference>
<comment type="similarity">
    <text evidence="1">Belongs to the SNF2/RAD54 helicase family. RAD16 subfamily.</text>
</comment>
<evidence type="ECO:0000259" key="12">
    <source>
        <dbReference type="PROSITE" id="PS51192"/>
    </source>
</evidence>
<dbReference type="SUPFAM" id="SSF57850">
    <property type="entry name" value="RING/U-box"/>
    <property type="match status" value="1"/>
</dbReference>
<dbReference type="Gene3D" id="3.40.50.10810">
    <property type="entry name" value="Tandem AAA-ATPase domain"/>
    <property type="match status" value="2"/>
</dbReference>
<feature type="compositionally biased region" description="Basic residues" evidence="10">
    <location>
        <begin position="1"/>
        <end position="10"/>
    </location>
</feature>
<dbReference type="InterPro" id="IPR050628">
    <property type="entry name" value="SNF2_RAD54_helicase_TF"/>
</dbReference>
<dbReference type="InterPro" id="IPR027417">
    <property type="entry name" value="P-loop_NTPase"/>
</dbReference>
<keyword evidence="6" id="KW-0347">Helicase</keyword>
<dbReference type="InterPro" id="IPR001650">
    <property type="entry name" value="Helicase_C-like"/>
</dbReference>
<accession>A0ABQ9MBQ6</accession>
<sequence>MELRSRKRIPKPSMNDNEQGERDCSSEADGNNSPHGCGSDVELYVLSSHSDDSSSSDECEMIQDVEITRKKQKANTKIVVDIDDQEGSFLDFMSSSNLHISNNPEPSTKISMTEIEFNNEQQPAQPPRAARVKFIVEKGKRAYRSRRKRDKNRSGPPLMWEVWEEEHDKWIDEHLAEDVDLDHQHGIVNETAEPPSELIMPLLRYQKEWLAWALKQEESETKGGILADEMGMGKTIQAISLVLAKREILWKTQESFGATLLPGSSVDLSGIKPTLVVCPVVAVSQWVSEIDRFTTKGSTKVLVYHGANREKSFKKFSGYDFVVTTYSTVEAEFRKYMMPPKKKCAYCGKSFHENKLVIHLRYFCGPDAIRTAKQSKQDRKKPKTVPSASMQKTESGKDKNRGFQDDVMKGAWKKKRKQHFVDDDIEDMENSEVEQALRKEKSLLHSVKWDRIILDEAHYVKDRRSNTAKAIFALESLYKWALSGTPLQNRVGELYSLVRFLRIVPYSYYLCKDCDCRTLDYRSSAQCLSCPHSSVRHFCWWNKYISNPIQAYGPHDIGKRAMILLKQKVLRNIVLRRTKKGRAADLALPPRMVMLRRDTLDVKEEDYYQSSYNESQAQFNTYVRAGTVMNNYAHIFDLLTRLRQAVDHPYLVEYSKTAVQKEGKLVDAHNGEQDCGICHDPVEDPVVTACLHVFCKACLLDFSASLGQVSCPTCSKLLTVDLTANSGGGDQIAKTTIKGFKSSSILNRIQLNDFQTSTKIEALREEIRFMVERDGSAKGIVFSQFTSFLDLISYSLHKSGVNCVQLVGSMSLPARDAAIKKFTEDPDCKIFLMSLKAGGIALNLTVASHVFLMDPWWNPAVERQAQDRIHRIGQYKPIRIVRFIIENTIEERILQLQEKKELVFEGTVGGSSEALGKLTEADLRFLFVT</sequence>
<evidence type="ECO:0000256" key="7">
    <source>
        <dbReference type="ARBA" id="ARBA00022833"/>
    </source>
</evidence>
<dbReference type="Gene3D" id="3.40.50.300">
    <property type="entry name" value="P-loop containing nucleotide triphosphate hydrolases"/>
    <property type="match status" value="1"/>
</dbReference>
<dbReference type="InterPro" id="IPR014001">
    <property type="entry name" value="Helicase_ATP-bd"/>
</dbReference>
<dbReference type="Pfam" id="PF13445">
    <property type="entry name" value="zf-RING_UBOX"/>
    <property type="match status" value="1"/>
</dbReference>
<dbReference type="SMART" id="SM00490">
    <property type="entry name" value="HELICc"/>
    <property type="match status" value="1"/>
</dbReference>
<evidence type="ECO:0000259" key="11">
    <source>
        <dbReference type="PROSITE" id="PS50089"/>
    </source>
</evidence>
<evidence type="ECO:0000256" key="4">
    <source>
        <dbReference type="ARBA" id="ARBA00022771"/>
    </source>
</evidence>
<feature type="region of interest" description="Disordered" evidence="10">
    <location>
        <begin position="1"/>
        <end position="40"/>
    </location>
</feature>